<dbReference type="Proteomes" id="UP000814140">
    <property type="component" value="Unassembled WGS sequence"/>
</dbReference>
<proteinExistence type="predicted"/>
<dbReference type="EMBL" id="MU277248">
    <property type="protein sequence ID" value="KAI0057340.1"/>
    <property type="molecule type" value="Genomic_DNA"/>
</dbReference>
<organism evidence="1 2">
    <name type="scientific">Artomyces pyxidatus</name>
    <dbReference type="NCBI Taxonomy" id="48021"/>
    <lineage>
        <taxon>Eukaryota</taxon>
        <taxon>Fungi</taxon>
        <taxon>Dikarya</taxon>
        <taxon>Basidiomycota</taxon>
        <taxon>Agaricomycotina</taxon>
        <taxon>Agaricomycetes</taxon>
        <taxon>Russulales</taxon>
        <taxon>Auriscalpiaceae</taxon>
        <taxon>Artomyces</taxon>
    </lineage>
</organism>
<sequence length="548" mass="61345">MFFEDSTSSAFTIASHLVGAVLALVPVVTLFLFRSLWNIPGPPAVSFYTGHYKQMFNFGAVKFYHHINKTYGSVIRLTGFLGATQLMISDPKACTSILLRDQDVFEETDFFLETNRHAFGPGLLATAGTHHRKQRKLLNPVFSVKHMRSMVPVFHDITHQLCNVLGSRTKQGPQELDMVDYLGRLALELIAQGGLGYKFNSLDIDARESAFAHAIKEYTVSLSKLVFWRTYFPFVSRLPRNVLRFAAACIPSPSIHNLMRITDILHENTKKILEEKKALLHRGEAEFASWVAEGRDIIGILLRANTGVPREERLPEEEILAQMSTLLFAATDTTSTALSRILHLLSGNSQVQETLRRELTQAYAEADDNELDYEKLVELPFLEAVCRETLRVYPPVTFVNRVCRADISIPLSRPIQTGHGTMSSLLVPRDTLVLVNILGINCDKSIWGPDADQWKPDRWLAPLPESVSEARIPGVYANTLTFIGGGRACIGFKFSQLEMKVALSQLIRTFRFSPAKQEVVWRFGGITTPSVKGSTAIGPRLPMIVEKV</sequence>
<gene>
    <name evidence="1" type="ORF">BV25DRAFT_1972907</name>
</gene>
<reference evidence="1" key="1">
    <citation type="submission" date="2021-03" db="EMBL/GenBank/DDBJ databases">
        <authorList>
            <consortium name="DOE Joint Genome Institute"/>
            <person name="Ahrendt S."/>
            <person name="Looney B.P."/>
            <person name="Miyauchi S."/>
            <person name="Morin E."/>
            <person name="Drula E."/>
            <person name="Courty P.E."/>
            <person name="Chicoki N."/>
            <person name="Fauchery L."/>
            <person name="Kohler A."/>
            <person name="Kuo A."/>
            <person name="Labutti K."/>
            <person name="Pangilinan J."/>
            <person name="Lipzen A."/>
            <person name="Riley R."/>
            <person name="Andreopoulos W."/>
            <person name="He G."/>
            <person name="Johnson J."/>
            <person name="Barry K.W."/>
            <person name="Grigoriev I.V."/>
            <person name="Nagy L."/>
            <person name="Hibbett D."/>
            <person name="Henrissat B."/>
            <person name="Matheny P.B."/>
            <person name="Labbe J."/>
            <person name="Martin F."/>
        </authorList>
    </citation>
    <scope>NUCLEOTIDE SEQUENCE</scope>
    <source>
        <strain evidence="1">HHB10654</strain>
    </source>
</reference>
<name>A0ACB8SML1_9AGAM</name>
<reference evidence="1" key="2">
    <citation type="journal article" date="2022" name="New Phytol.">
        <title>Evolutionary transition to the ectomycorrhizal habit in the genomes of a hyperdiverse lineage of mushroom-forming fungi.</title>
        <authorList>
            <person name="Looney B."/>
            <person name="Miyauchi S."/>
            <person name="Morin E."/>
            <person name="Drula E."/>
            <person name="Courty P.E."/>
            <person name="Kohler A."/>
            <person name="Kuo A."/>
            <person name="LaButti K."/>
            <person name="Pangilinan J."/>
            <person name="Lipzen A."/>
            <person name="Riley R."/>
            <person name="Andreopoulos W."/>
            <person name="He G."/>
            <person name="Johnson J."/>
            <person name="Nolan M."/>
            <person name="Tritt A."/>
            <person name="Barry K.W."/>
            <person name="Grigoriev I.V."/>
            <person name="Nagy L.G."/>
            <person name="Hibbett D."/>
            <person name="Henrissat B."/>
            <person name="Matheny P.B."/>
            <person name="Labbe J."/>
            <person name="Martin F.M."/>
        </authorList>
    </citation>
    <scope>NUCLEOTIDE SEQUENCE</scope>
    <source>
        <strain evidence="1">HHB10654</strain>
    </source>
</reference>
<evidence type="ECO:0000313" key="1">
    <source>
        <dbReference type="EMBL" id="KAI0057340.1"/>
    </source>
</evidence>
<accession>A0ACB8SML1</accession>
<evidence type="ECO:0000313" key="2">
    <source>
        <dbReference type="Proteomes" id="UP000814140"/>
    </source>
</evidence>
<keyword evidence="2" id="KW-1185">Reference proteome</keyword>
<protein>
    <submittedName>
        <fullName evidence="1">Cytochrome P450</fullName>
    </submittedName>
</protein>
<comment type="caution">
    <text evidence="1">The sequence shown here is derived from an EMBL/GenBank/DDBJ whole genome shotgun (WGS) entry which is preliminary data.</text>
</comment>